<sequence>MEIEKGSSFWLVSYHISTYFSSPITPSSSGPAHNRHPSCQPGSLLLTVFLSSQSCRRSRRLSSPSSRLGSHSVRQTPGELERLSRSQPPSESSHGPGGETSLMRSAAQSVLATATFHA</sequence>
<reference evidence="4 5" key="1">
    <citation type="journal article" date="2020" name="Nat. Food">
        <title>A phased Vanilla planifolia genome enables genetic improvement of flavour and production.</title>
        <authorList>
            <person name="Hasing T."/>
            <person name="Tang H."/>
            <person name="Brym M."/>
            <person name="Khazi F."/>
            <person name="Huang T."/>
            <person name="Chambers A.H."/>
        </authorList>
    </citation>
    <scope>NUCLEOTIDE SEQUENCE [LARGE SCALE GENOMIC DNA]</scope>
    <source>
        <tissue evidence="2">Leaf</tissue>
    </source>
</reference>
<dbReference type="Proteomes" id="UP000639772">
    <property type="component" value="Unassembled WGS sequence"/>
</dbReference>
<feature type="compositionally biased region" description="Polar residues" evidence="1">
    <location>
        <begin position="102"/>
        <end position="112"/>
    </location>
</feature>
<evidence type="ECO:0000313" key="2">
    <source>
        <dbReference type="EMBL" id="KAG0446582.1"/>
    </source>
</evidence>
<feature type="region of interest" description="Disordered" evidence="1">
    <location>
        <begin position="59"/>
        <end position="118"/>
    </location>
</feature>
<evidence type="ECO:0000313" key="5">
    <source>
        <dbReference type="Proteomes" id="UP000639772"/>
    </source>
</evidence>
<protein>
    <submittedName>
        <fullName evidence="2">Uncharacterized protein</fullName>
    </submittedName>
</protein>
<accession>A0A835P7B8</accession>
<gene>
    <name evidence="3" type="ORF">HPP92_028751</name>
    <name evidence="2" type="ORF">HPP92_028765</name>
</gene>
<feature type="compositionally biased region" description="Low complexity" evidence="1">
    <location>
        <begin position="59"/>
        <end position="74"/>
    </location>
</feature>
<organism evidence="2 5">
    <name type="scientific">Vanilla planifolia</name>
    <name type="common">Vanilla</name>
    <dbReference type="NCBI Taxonomy" id="51239"/>
    <lineage>
        <taxon>Eukaryota</taxon>
        <taxon>Viridiplantae</taxon>
        <taxon>Streptophyta</taxon>
        <taxon>Embryophyta</taxon>
        <taxon>Tracheophyta</taxon>
        <taxon>Spermatophyta</taxon>
        <taxon>Magnoliopsida</taxon>
        <taxon>Liliopsida</taxon>
        <taxon>Asparagales</taxon>
        <taxon>Orchidaceae</taxon>
        <taxon>Vanilloideae</taxon>
        <taxon>Vanilleae</taxon>
        <taxon>Vanilla</taxon>
    </lineage>
</organism>
<dbReference type="Proteomes" id="UP000636800">
    <property type="component" value="Unassembled WGS sequence"/>
</dbReference>
<keyword evidence="4" id="KW-1185">Reference proteome</keyword>
<dbReference type="EMBL" id="JADCNL010000564">
    <property type="protein sequence ID" value="KAG0446610.1"/>
    <property type="molecule type" value="Genomic_DNA"/>
</dbReference>
<name>A0A835P7B8_VANPL</name>
<evidence type="ECO:0000313" key="4">
    <source>
        <dbReference type="Proteomes" id="UP000636800"/>
    </source>
</evidence>
<proteinExistence type="predicted"/>
<evidence type="ECO:0000313" key="3">
    <source>
        <dbReference type="EMBL" id="KAG0446610.1"/>
    </source>
</evidence>
<dbReference type="EMBL" id="JADCNM010000565">
    <property type="protein sequence ID" value="KAG0446582.1"/>
    <property type="molecule type" value="Genomic_DNA"/>
</dbReference>
<dbReference type="AlphaFoldDB" id="A0A835P7B8"/>
<comment type="caution">
    <text evidence="2">The sequence shown here is derived from an EMBL/GenBank/DDBJ whole genome shotgun (WGS) entry which is preliminary data.</text>
</comment>
<evidence type="ECO:0000256" key="1">
    <source>
        <dbReference type="SAM" id="MobiDB-lite"/>
    </source>
</evidence>